<dbReference type="InterPro" id="IPR001633">
    <property type="entry name" value="EAL_dom"/>
</dbReference>
<dbReference type="CDD" id="cd01949">
    <property type="entry name" value="GGDEF"/>
    <property type="match status" value="1"/>
</dbReference>
<gene>
    <name evidence="3" type="ORF">Lwal_3050</name>
</gene>
<dbReference type="Gene3D" id="3.30.450.20">
    <property type="entry name" value="PAS domain"/>
    <property type="match status" value="1"/>
</dbReference>
<dbReference type="SUPFAM" id="SSF141868">
    <property type="entry name" value="EAL domain-like"/>
    <property type="match status" value="1"/>
</dbReference>
<sequence length="745" mass="85746">MTDPEVRILIIGDNQAMDHNLVQILTMSQESQLLDNVDQFFYQIEGSHKHSSIDTNYHFPELIIDVASDIEAGINKMVDAFSQSKKYALVFYNIDTPLKTNSIESIKNIWTLDPETQIIINMGYSEHNQDHTVRILGMGDNYLILNNALDAVALRQIISSLTKKWILSKNVQRYSEMLNQTVDDRTDKLHQSVSLLRSTLDSTADGLLVIDLKNKIIDYNHRFLTLWNIPEKLIKTKSFKKIHQLMEKEIIHSNNAFNLFMVKTNELKNKLIVKIKNNSIIECYVQPHQLNNETIGYIWTFHDITERANLQYKLEYQASHDMLTGLPNRLLVIDRLKNAIDRTHRNGKISAVLFIDLDRFKLVNDSLSHSTGDILLQLISLRLSTLVRKEDTLARLGGDEFIMITPDLTKEEHAINIATKILRSFRDSFSIAGHNINISASVGISLCPEDGTSVDELLKNADLAMYQAKAHGGNQFQFYTEELNKQTKNRFKIESELNQAILKNEFYLVYQPQFDINNHCLLSVEALLRWKHPTKGDLTPIDFMKIAEDSGLIIPIGEWVLHEVCRQIKVWQEKKISPKCVSVNIAIQQLKQNNFAMKVKRILQRYKVSPKILEFEINENILMTHLDMIDMINQLYDIGIKIVLDDFGTGKSFFNYLKHIHINRLKIDPSFINNIENSKDDEAMIEAIIAMSESFNFKVLAEGVETPDQMAFLKNQHCHQVQGNYLSQPMPAAALEKFLKNFSNR</sequence>
<evidence type="ECO:0000313" key="4">
    <source>
        <dbReference type="Proteomes" id="UP000054729"/>
    </source>
</evidence>
<dbReference type="EMBL" id="LNZB01000060">
    <property type="protein sequence ID" value="KTD75009.1"/>
    <property type="molecule type" value="Genomic_DNA"/>
</dbReference>
<dbReference type="InterPro" id="IPR052155">
    <property type="entry name" value="Biofilm_reg_signaling"/>
</dbReference>
<reference evidence="3 4" key="1">
    <citation type="submission" date="2015-11" db="EMBL/GenBank/DDBJ databases">
        <title>Genomic analysis of 38 Legionella species identifies large and diverse effector repertoires.</title>
        <authorList>
            <person name="Burstein D."/>
            <person name="Amaro F."/>
            <person name="Zusman T."/>
            <person name="Lifshitz Z."/>
            <person name="Cohen O."/>
            <person name="Gilbert J.A."/>
            <person name="Pupko T."/>
            <person name="Shuman H.A."/>
            <person name="Segal G."/>
        </authorList>
    </citation>
    <scope>NUCLEOTIDE SEQUENCE [LARGE SCALE GENOMIC DNA]</scope>
    <source>
        <strain evidence="3 4">ATCC 51914</strain>
    </source>
</reference>
<dbReference type="PROSITE" id="PS50883">
    <property type="entry name" value="EAL"/>
    <property type="match status" value="1"/>
</dbReference>
<dbReference type="SMART" id="SM00267">
    <property type="entry name" value="GGDEF"/>
    <property type="match status" value="1"/>
</dbReference>
<dbReference type="CDD" id="cd01948">
    <property type="entry name" value="EAL"/>
    <property type="match status" value="1"/>
</dbReference>
<feature type="domain" description="GGDEF" evidence="2">
    <location>
        <begin position="348"/>
        <end position="481"/>
    </location>
</feature>
<dbReference type="Gene3D" id="3.40.50.2300">
    <property type="match status" value="1"/>
</dbReference>
<dbReference type="AlphaFoldDB" id="A0A0W1A0W9"/>
<feature type="domain" description="EAL" evidence="1">
    <location>
        <begin position="490"/>
        <end position="743"/>
    </location>
</feature>
<dbReference type="PANTHER" id="PTHR44757">
    <property type="entry name" value="DIGUANYLATE CYCLASE DGCP"/>
    <property type="match status" value="1"/>
</dbReference>
<dbReference type="SUPFAM" id="SSF55785">
    <property type="entry name" value="PYP-like sensor domain (PAS domain)"/>
    <property type="match status" value="1"/>
</dbReference>
<keyword evidence="4" id="KW-1185">Reference proteome</keyword>
<evidence type="ECO:0000259" key="1">
    <source>
        <dbReference type="PROSITE" id="PS50883"/>
    </source>
</evidence>
<dbReference type="Pfam" id="PF12860">
    <property type="entry name" value="PAS_7"/>
    <property type="match status" value="1"/>
</dbReference>
<dbReference type="InterPro" id="IPR043128">
    <property type="entry name" value="Rev_trsase/Diguanyl_cyclase"/>
</dbReference>
<dbReference type="InterPro" id="IPR035965">
    <property type="entry name" value="PAS-like_dom_sf"/>
</dbReference>
<dbReference type="SUPFAM" id="SSF55073">
    <property type="entry name" value="Nucleotide cyclase"/>
    <property type="match status" value="1"/>
</dbReference>
<comment type="caution">
    <text evidence="3">The sequence shown here is derived from an EMBL/GenBank/DDBJ whole genome shotgun (WGS) entry which is preliminary data.</text>
</comment>
<dbReference type="Gene3D" id="3.30.70.270">
    <property type="match status" value="1"/>
</dbReference>
<name>A0A0W1A0W9_9GAMM</name>
<dbReference type="PANTHER" id="PTHR44757:SF2">
    <property type="entry name" value="BIOFILM ARCHITECTURE MAINTENANCE PROTEIN MBAA"/>
    <property type="match status" value="1"/>
</dbReference>
<dbReference type="OrthoDB" id="9804951at2"/>
<dbReference type="InterPro" id="IPR029787">
    <property type="entry name" value="Nucleotide_cyclase"/>
</dbReference>
<dbReference type="NCBIfam" id="TIGR00254">
    <property type="entry name" value="GGDEF"/>
    <property type="match status" value="1"/>
</dbReference>
<dbReference type="InterPro" id="IPR035919">
    <property type="entry name" value="EAL_sf"/>
</dbReference>
<proteinExistence type="predicted"/>
<dbReference type="STRING" id="66969.Lwal_3050"/>
<dbReference type="Pfam" id="PF00990">
    <property type="entry name" value="GGDEF"/>
    <property type="match status" value="1"/>
</dbReference>
<evidence type="ECO:0000313" key="3">
    <source>
        <dbReference type="EMBL" id="KTD75009.1"/>
    </source>
</evidence>
<evidence type="ECO:0000259" key="2">
    <source>
        <dbReference type="PROSITE" id="PS50887"/>
    </source>
</evidence>
<dbReference type="Pfam" id="PF00563">
    <property type="entry name" value="EAL"/>
    <property type="match status" value="1"/>
</dbReference>
<dbReference type="PROSITE" id="PS50887">
    <property type="entry name" value="GGDEF"/>
    <property type="match status" value="1"/>
</dbReference>
<dbReference type="PATRIC" id="fig|66969.6.peg.3335"/>
<protein>
    <submittedName>
        <fullName evidence="3">GGDEF domain-containing sensory box protein</fullName>
    </submittedName>
</protein>
<dbReference type="SMART" id="SM00052">
    <property type="entry name" value="EAL"/>
    <property type="match status" value="1"/>
</dbReference>
<dbReference type="InterPro" id="IPR000160">
    <property type="entry name" value="GGDEF_dom"/>
</dbReference>
<dbReference type="Gene3D" id="3.20.20.450">
    <property type="entry name" value="EAL domain"/>
    <property type="match status" value="1"/>
</dbReference>
<dbReference type="Proteomes" id="UP000054729">
    <property type="component" value="Unassembled WGS sequence"/>
</dbReference>
<accession>A0A0W1A0W9</accession>
<dbReference type="RefSeq" id="WP_058481645.1">
    <property type="nucleotide sequence ID" value="NZ_CAAAIQ010000005.1"/>
</dbReference>
<organism evidence="3 4">
    <name type="scientific">Legionella waltersii</name>
    <dbReference type="NCBI Taxonomy" id="66969"/>
    <lineage>
        <taxon>Bacteria</taxon>
        <taxon>Pseudomonadati</taxon>
        <taxon>Pseudomonadota</taxon>
        <taxon>Gammaproteobacteria</taxon>
        <taxon>Legionellales</taxon>
        <taxon>Legionellaceae</taxon>
        <taxon>Legionella</taxon>
    </lineage>
</organism>